<proteinExistence type="predicted"/>
<feature type="compositionally biased region" description="Polar residues" evidence="3">
    <location>
        <begin position="166"/>
        <end position="178"/>
    </location>
</feature>
<dbReference type="InterPro" id="IPR046347">
    <property type="entry name" value="bZIP_sf"/>
</dbReference>
<sequence length="339" mass="37876">MSQKIFRIFNPGGPKENPTDKRRAQLRNAQRSYRDRKDKYTKALEQEISKMRANEAELAARCEQLSDTVWALANMLAQHGLSIPPGIKINSKSNTIETQRNKGHLSGNRLSVAQPSALNTIKLPSDTARTGCTQTPPAENDLPYQTWGMSSDHESRVQLHRRLTENSRPSSRSWSRTNEGPVGFHSSAGRMSELDPILAGMEFVLTVERPCLEHIGGNPSEPAEPTGHALTTSAQLLFAHCHSPKEDPLTLPYWNAPADLLHRLLNLSADLCLEGELTPTQAWDYIRNQPQFGGIEVQRLQDLAEKLRSSVKCHGFGAVIDTQTFQDLIFEVLMCARDF</sequence>
<dbReference type="GO" id="GO:0000976">
    <property type="term" value="F:transcription cis-regulatory region binding"/>
    <property type="evidence" value="ECO:0007669"/>
    <property type="project" value="InterPro"/>
</dbReference>
<feature type="region of interest" description="Disordered" evidence="3">
    <location>
        <begin position="126"/>
        <end position="146"/>
    </location>
</feature>
<dbReference type="GO" id="GO:0090575">
    <property type="term" value="C:RNA polymerase II transcription regulator complex"/>
    <property type="evidence" value="ECO:0007669"/>
    <property type="project" value="TreeGrafter"/>
</dbReference>
<feature type="domain" description="BZIP" evidence="4">
    <location>
        <begin position="14"/>
        <end position="78"/>
    </location>
</feature>
<evidence type="ECO:0000256" key="3">
    <source>
        <dbReference type="SAM" id="MobiDB-lite"/>
    </source>
</evidence>
<accession>A0AAX4I1B0</accession>
<name>A0AAX4I1B0_9PEZI</name>
<dbReference type="SMART" id="SM00338">
    <property type="entry name" value="BRLZ"/>
    <property type="match status" value="1"/>
</dbReference>
<feature type="compositionally biased region" description="Polar residues" evidence="3">
    <location>
        <begin position="127"/>
        <end position="137"/>
    </location>
</feature>
<gene>
    <name evidence="5" type="ORF">CDEST_02163</name>
</gene>
<dbReference type="AlphaFoldDB" id="A0AAX4I1B0"/>
<reference evidence="6" key="1">
    <citation type="journal article" date="2023" name="bioRxiv">
        <title>Complete genome of the Medicago anthracnose fungus, Colletotrichum destructivum, reveals a mini-chromosome-like region within a core chromosome.</title>
        <authorList>
            <person name="Lapalu N."/>
            <person name="Simon A."/>
            <person name="Lu A."/>
            <person name="Plaumann P.-L."/>
            <person name="Amselem J."/>
            <person name="Pigne S."/>
            <person name="Auger A."/>
            <person name="Koch C."/>
            <person name="Dallery J.-F."/>
            <person name="O'Connell R.J."/>
        </authorList>
    </citation>
    <scope>NUCLEOTIDE SEQUENCE [LARGE SCALE GENOMIC DNA]</scope>
    <source>
        <strain evidence="6">CBS 520.97</strain>
    </source>
</reference>
<organism evidence="5 6">
    <name type="scientific">Colletotrichum destructivum</name>
    <dbReference type="NCBI Taxonomy" id="34406"/>
    <lineage>
        <taxon>Eukaryota</taxon>
        <taxon>Fungi</taxon>
        <taxon>Dikarya</taxon>
        <taxon>Ascomycota</taxon>
        <taxon>Pezizomycotina</taxon>
        <taxon>Sordariomycetes</taxon>
        <taxon>Hypocreomycetidae</taxon>
        <taxon>Glomerellales</taxon>
        <taxon>Glomerellaceae</taxon>
        <taxon>Colletotrichum</taxon>
        <taxon>Colletotrichum destructivum species complex</taxon>
    </lineage>
</organism>
<dbReference type="Proteomes" id="UP001322277">
    <property type="component" value="Chromosome 1"/>
</dbReference>
<dbReference type="GO" id="GO:0001228">
    <property type="term" value="F:DNA-binding transcription activator activity, RNA polymerase II-specific"/>
    <property type="evidence" value="ECO:0007669"/>
    <property type="project" value="TreeGrafter"/>
</dbReference>
<dbReference type="InterPro" id="IPR004827">
    <property type="entry name" value="bZIP"/>
</dbReference>
<comment type="subcellular location">
    <subcellularLocation>
        <location evidence="1">Nucleus</location>
    </subcellularLocation>
</comment>
<dbReference type="Gene3D" id="1.10.238.100">
    <property type="entry name" value="YAP1 redox domain. Chain B"/>
    <property type="match status" value="1"/>
</dbReference>
<dbReference type="CDD" id="cd14688">
    <property type="entry name" value="bZIP_YAP"/>
    <property type="match status" value="1"/>
</dbReference>
<feature type="region of interest" description="Disordered" evidence="3">
    <location>
        <begin position="161"/>
        <end position="188"/>
    </location>
</feature>
<dbReference type="RefSeq" id="XP_062774373.1">
    <property type="nucleotide sequence ID" value="XM_062918322.1"/>
</dbReference>
<dbReference type="PANTHER" id="PTHR40621">
    <property type="entry name" value="TRANSCRIPTION FACTOR KAPC-RELATED"/>
    <property type="match status" value="1"/>
</dbReference>
<dbReference type="KEGG" id="cdet:87938666"/>
<dbReference type="SUPFAM" id="SSF57959">
    <property type="entry name" value="Leucine zipper domain"/>
    <property type="match status" value="1"/>
</dbReference>
<evidence type="ECO:0000313" key="5">
    <source>
        <dbReference type="EMBL" id="WQF77149.1"/>
    </source>
</evidence>
<evidence type="ECO:0000256" key="2">
    <source>
        <dbReference type="ARBA" id="ARBA00023242"/>
    </source>
</evidence>
<dbReference type="InterPro" id="IPR050936">
    <property type="entry name" value="AP-1-like"/>
</dbReference>
<dbReference type="PANTHER" id="PTHR40621:SF6">
    <property type="entry name" value="AP-1-LIKE TRANSCRIPTION FACTOR YAP1-RELATED"/>
    <property type="match status" value="1"/>
</dbReference>
<dbReference type="EMBL" id="CP137305">
    <property type="protein sequence ID" value="WQF77149.1"/>
    <property type="molecule type" value="Genomic_DNA"/>
</dbReference>
<evidence type="ECO:0000256" key="1">
    <source>
        <dbReference type="ARBA" id="ARBA00004123"/>
    </source>
</evidence>
<keyword evidence="2" id="KW-0539">Nucleus</keyword>
<evidence type="ECO:0000313" key="6">
    <source>
        <dbReference type="Proteomes" id="UP001322277"/>
    </source>
</evidence>
<dbReference type="GeneID" id="87938666"/>
<dbReference type="Gene3D" id="1.20.5.170">
    <property type="match status" value="1"/>
</dbReference>
<evidence type="ECO:0000259" key="4">
    <source>
        <dbReference type="SMART" id="SM00338"/>
    </source>
</evidence>
<protein>
    <submittedName>
        <fullName evidence="5">Basic-leucine zipper domain-containing protein</fullName>
    </submittedName>
</protein>
<keyword evidence="6" id="KW-1185">Reference proteome</keyword>